<dbReference type="SUPFAM" id="SSF55174">
    <property type="entry name" value="Alpha-L RNA-binding motif"/>
    <property type="match status" value="1"/>
</dbReference>
<feature type="non-terminal residue" evidence="3">
    <location>
        <position position="42"/>
    </location>
</feature>
<keyword evidence="1" id="KW-0694">RNA-binding</keyword>
<dbReference type="CDD" id="cd00165">
    <property type="entry name" value="S4"/>
    <property type="match status" value="1"/>
</dbReference>
<sequence length="42" mass="4838">MRLDQVMNQAGLGSRNQVKRLLKSCQVQVDGQVERRPNRNVD</sequence>
<accession>A0A929MQE0</accession>
<evidence type="ECO:0000256" key="1">
    <source>
        <dbReference type="PROSITE-ProRule" id="PRU00182"/>
    </source>
</evidence>
<comment type="caution">
    <text evidence="3">The sequence shown here is derived from an EMBL/GenBank/DDBJ whole genome shotgun (WGS) entry which is preliminary data.</text>
</comment>
<protein>
    <submittedName>
        <fullName evidence="3">16S rRNA pseudouridine(516) synthase</fullName>
    </submittedName>
</protein>
<dbReference type="EMBL" id="JABZFV010000310">
    <property type="protein sequence ID" value="MBF0935623.1"/>
    <property type="molecule type" value="Genomic_DNA"/>
</dbReference>
<dbReference type="Proteomes" id="UP000757900">
    <property type="component" value="Unassembled WGS sequence"/>
</dbReference>
<dbReference type="Pfam" id="PF01479">
    <property type="entry name" value="S4"/>
    <property type="match status" value="1"/>
</dbReference>
<dbReference type="InterPro" id="IPR002942">
    <property type="entry name" value="S4_RNA-bd"/>
</dbReference>
<dbReference type="InterPro" id="IPR036986">
    <property type="entry name" value="S4_RNA-bd_sf"/>
</dbReference>
<proteinExistence type="predicted"/>
<evidence type="ECO:0000259" key="2">
    <source>
        <dbReference type="Pfam" id="PF01479"/>
    </source>
</evidence>
<dbReference type="PROSITE" id="PS50889">
    <property type="entry name" value="S4"/>
    <property type="match status" value="1"/>
</dbReference>
<dbReference type="Gene3D" id="3.10.290.10">
    <property type="entry name" value="RNA-binding S4 domain"/>
    <property type="match status" value="1"/>
</dbReference>
<evidence type="ECO:0000313" key="4">
    <source>
        <dbReference type="Proteomes" id="UP000757900"/>
    </source>
</evidence>
<evidence type="ECO:0000313" key="3">
    <source>
        <dbReference type="EMBL" id="MBF0935623.1"/>
    </source>
</evidence>
<feature type="domain" description="RNA-binding S4" evidence="2">
    <location>
        <begin position="1"/>
        <end position="42"/>
    </location>
</feature>
<dbReference type="AlphaFoldDB" id="A0A929MQE0"/>
<gene>
    <name evidence="3" type="ORF">HXK00_08315</name>
</gene>
<reference evidence="3" key="1">
    <citation type="submission" date="2020-04" db="EMBL/GenBank/DDBJ databases">
        <title>Deep metagenomics examines the oral microbiome during advanced dental caries in children, revealing novel taxa and co-occurrences with host molecules.</title>
        <authorList>
            <person name="Baker J.L."/>
            <person name="Morton J.T."/>
            <person name="Dinis M."/>
            <person name="Alvarez R."/>
            <person name="Tran N.C."/>
            <person name="Knight R."/>
            <person name="Edlund A."/>
        </authorList>
    </citation>
    <scope>NUCLEOTIDE SEQUENCE</scope>
    <source>
        <strain evidence="3">JCVI_23_bin.16</strain>
    </source>
</reference>
<name>A0A929MQE0_ABIDE</name>
<dbReference type="GO" id="GO:0003723">
    <property type="term" value="F:RNA binding"/>
    <property type="evidence" value="ECO:0007669"/>
    <property type="project" value="UniProtKB-KW"/>
</dbReference>
<organism evidence="3 4">
    <name type="scientific">Abiotrophia defectiva</name>
    <name type="common">Streptococcus defectivus</name>
    <dbReference type="NCBI Taxonomy" id="46125"/>
    <lineage>
        <taxon>Bacteria</taxon>
        <taxon>Bacillati</taxon>
        <taxon>Bacillota</taxon>
        <taxon>Bacilli</taxon>
        <taxon>Lactobacillales</taxon>
        <taxon>Aerococcaceae</taxon>
        <taxon>Abiotrophia</taxon>
    </lineage>
</organism>